<dbReference type="PANTHER" id="PTHR11461">
    <property type="entry name" value="SERINE PROTEASE INHIBITOR, SERPIN"/>
    <property type="match status" value="1"/>
</dbReference>
<evidence type="ECO:0000256" key="2">
    <source>
        <dbReference type="ARBA" id="ARBA00022690"/>
    </source>
</evidence>
<dbReference type="FunFam" id="3.30.497.10:FF:000001">
    <property type="entry name" value="Serine protease inhibitor"/>
    <property type="match status" value="1"/>
</dbReference>
<gene>
    <name evidence="7" type="ORF">LARSCL_LOCUS17656</name>
</gene>
<dbReference type="Pfam" id="PF00079">
    <property type="entry name" value="Serpin"/>
    <property type="match status" value="1"/>
</dbReference>
<dbReference type="GO" id="GO:0005615">
    <property type="term" value="C:extracellular space"/>
    <property type="evidence" value="ECO:0007669"/>
    <property type="project" value="InterPro"/>
</dbReference>
<keyword evidence="8" id="KW-1185">Reference proteome</keyword>
<dbReference type="SMART" id="SM00093">
    <property type="entry name" value="SERPIN"/>
    <property type="match status" value="1"/>
</dbReference>
<feature type="domain" description="Serpin" evidence="6">
    <location>
        <begin position="52"/>
        <end position="411"/>
    </location>
</feature>
<dbReference type="EMBL" id="CAXIEN010000307">
    <property type="protein sequence ID" value="CAL1292432.1"/>
    <property type="molecule type" value="Genomic_DNA"/>
</dbReference>
<dbReference type="Gene3D" id="2.30.39.10">
    <property type="entry name" value="Alpha-1-antitrypsin, domain 1"/>
    <property type="match status" value="1"/>
</dbReference>
<keyword evidence="5" id="KW-0472">Membrane</keyword>
<keyword evidence="5" id="KW-0812">Transmembrane</keyword>
<evidence type="ECO:0000256" key="3">
    <source>
        <dbReference type="ARBA" id="ARBA00022900"/>
    </source>
</evidence>
<dbReference type="SUPFAM" id="SSF56574">
    <property type="entry name" value="Serpins"/>
    <property type="match status" value="1"/>
</dbReference>
<sequence length="411" mass="45987">MDHCFTMTGIGTLGTFFVFCVGLASSGTSFDPQELARQNLRKLALANNEMAFNLHRNLVSKSSMNVFFSPLSISIALGMLFYGTRGDTAKELRKALGYEKEDLSSNLVHVTFYHFLREIVSSTDSSGYVLNVANAVLVDKRFELLERYRNDVTVLYDAVVQNLDFSMKTPEIVEAINSWIRKNTNSKIDKLFDDLSPSTLMVLLNAIYFKGTWKTQFDPKQTTGGIFFNNGLESEGRNVSLMHMTSSFHYDSTDNYQVLELPFSGGKISMLIFLPNKRDGLYSLEESLTPEKLAKIQESLEENKVNVFLPKFKLDFDKELSGEIQALGVNHIFSADGDFYGMSPSTGIFVSGIHHKAVIEVNEEGSEAAAVTGNIVLKMKSPHFRADHPFLFAIVEKSCNAILFMGRVNNL</sequence>
<comment type="caution">
    <text evidence="7">The sequence shown here is derived from an EMBL/GenBank/DDBJ whole genome shotgun (WGS) entry which is preliminary data.</text>
</comment>
<name>A0AAV2B8E9_9ARAC</name>
<evidence type="ECO:0000256" key="4">
    <source>
        <dbReference type="RuleBase" id="RU000411"/>
    </source>
</evidence>
<dbReference type="InterPro" id="IPR023796">
    <property type="entry name" value="Serpin_dom"/>
</dbReference>
<keyword evidence="2" id="KW-0646">Protease inhibitor</keyword>
<proteinExistence type="inferred from homology"/>
<organism evidence="7 8">
    <name type="scientific">Larinioides sclopetarius</name>
    <dbReference type="NCBI Taxonomy" id="280406"/>
    <lineage>
        <taxon>Eukaryota</taxon>
        <taxon>Metazoa</taxon>
        <taxon>Ecdysozoa</taxon>
        <taxon>Arthropoda</taxon>
        <taxon>Chelicerata</taxon>
        <taxon>Arachnida</taxon>
        <taxon>Araneae</taxon>
        <taxon>Araneomorphae</taxon>
        <taxon>Entelegynae</taxon>
        <taxon>Araneoidea</taxon>
        <taxon>Araneidae</taxon>
        <taxon>Larinioides</taxon>
    </lineage>
</organism>
<keyword evidence="3" id="KW-0722">Serine protease inhibitor</keyword>
<dbReference type="InterPro" id="IPR042178">
    <property type="entry name" value="Serpin_sf_1"/>
</dbReference>
<evidence type="ECO:0000313" key="8">
    <source>
        <dbReference type="Proteomes" id="UP001497382"/>
    </source>
</evidence>
<dbReference type="PROSITE" id="PS00284">
    <property type="entry name" value="SERPIN"/>
    <property type="match status" value="1"/>
</dbReference>
<dbReference type="AlphaFoldDB" id="A0AAV2B8E9"/>
<dbReference type="InterPro" id="IPR023795">
    <property type="entry name" value="Serpin_CS"/>
</dbReference>
<reference evidence="7 8" key="1">
    <citation type="submission" date="2024-04" db="EMBL/GenBank/DDBJ databases">
        <authorList>
            <person name="Rising A."/>
            <person name="Reimegard J."/>
            <person name="Sonavane S."/>
            <person name="Akerstrom W."/>
            <person name="Nylinder S."/>
            <person name="Hedman E."/>
            <person name="Kallberg Y."/>
        </authorList>
    </citation>
    <scope>NUCLEOTIDE SEQUENCE [LARGE SCALE GENOMIC DNA]</scope>
</reference>
<evidence type="ECO:0000256" key="5">
    <source>
        <dbReference type="SAM" id="Phobius"/>
    </source>
</evidence>
<evidence type="ECO:0000256" key="1">
    <source>
        <dbReference type="ARBA" id="ARBA00009500"/>
    </source>
</evidence>
<dbReference type="Gene3D" id="3.30.497.10">
    <property type="entry name" value="Antithrombin, subunit I, domain 2"/>
    <property type="match status" value="1"/>
</dbReference>
<evidence type="ECO:0000313" key="7">
    <source>
        <dbReference type="EMBL" id="CAL1292432.1"/>
    </source>
</evidence>
<evidence type="ECO:0000259" key="6">
    <source>
        <dbReference type="SMART" id="SM00093"/>
    </source>
</evidence>
<protein>
    <recommendedName>
        <fullName evidence="6">Serpin domain-containing protein</fullName>
    </recommendedName>
</protein>
<dbReference type="CDD" id="cd19577">
    <property type="entry name" value="serpinJ_IRS-2-like"/>
    <property type="match status" value="1"/>
</dbReference>
<dbReference type="InterPro" id="IPR036186">
    <property type="entry name" value="Serpin_sf"/>
</dbReference>
<feature type="transmembrane region" description="Helical" evidence="5">
    <location>
        <begin position="66"/>
        <end position="84"/>
    </location>
</feature>
<dbReference type="InterPro" id="IPR000215">
    <property type="entry name" value="Serpin_fam"/>
</dbReference>
<comment type="similarity">
    <text evidence="1 4">Belongs to the serpin family.</text>
</comment>
<accession>A0AAV2B8E9</accession>
<dbReference type="GO" id="GO:0004867">
    <property type="term" value="F:serine-type endopeptidase inhibitor activity"/>
    <property type="evidence" value="ECO:0007669"/>
    <property type="project" value="UniProtKB-KW"/>
</dbReference>
<keyword evidence="5" id="KW-1133">Transmembrane helix</keyword>
<dbReference type="PANTHER" id="PTHR11461:SF211">
    <property type="entry name" value="GH10112P-RELATED"/>
    <property type="match status" value="1"/>
</dbReference>
<dbReference type="InterPro" id="IPR042185">
    <property type="entry name" value="Serpin_sf_2"/>
</dbReference>
<dbReference type="Proteomes" id="UP001497382">
    <property type="component" value="Unassembled WGS sequence"/>
</dbReference>